<proteinExistence type="predicted"/>
<dbReference type="Proteomes" id="UP000184420">
    <property type="component" value="Unassembled WGS sequence"/>
</dbReference>
<dbReference type="STRING" id="1419482.SAMN05444266_106488"/>
<evidence type="ECO:0000313" key="2">
    <source>
        <dbReference type="Proteomes" id="UP000184420"/>
    </source>
</evidence>
<sequence length="174" mass="18845">MAILLAAIIMFAACKDGDTGPAGPPGTANVQYSDWQNTTKWTGSSSSTGAGKNTFYFDIAEARVTQEIVDKGSVLVFMQFVADPDSAGIIKQLPSIYYNIGSASTQYRFQHGIFPGKIRIICDVIPNGIPATTNKVRYVIIPGGVNVNATARAVAPDYSRMSYEEICRLYHLQP</sequence>
<keyword evidence="2" id="KW-1185">Reference proteome</keyword>
<name>A0A1M7GBQ0_9BACT</name>
<organism evidence="1 2">
    <name type="scientific">Chitinophaga jiangningensis</name>
    <dbReference type="NCBI Taxonomy" id="1419482"/>
    <lineage>
        <taxon>Bacteria</taxon>
        <taxon>Pseudomonadati</taxon>
        <taxon>Bacteroidota</taxon>
        <taxon>Chitinophagia</taxon>
        <taxon>Chitinophagales</taxon>
        <taxon>Chitinophagaceae</taxon>
        <taxon>Chitinophaga</taxon>
    </lineage>
</organism>
<reference evidence="1 2" key="1">
    <citation type="submission" date="2016-11" db="EMBL/GenBank/DDBJ databases">
        <authorList>
            <person name="Jaros S."/>
            <person name="Januszkiewicz K."/>
            <person name="Wedrychowicz H."/>
        </authorList>
    </citation>
    <scope>NUCLEOTIDE SEQUENCE [LARGE SCALE GENOMIC DNA]</scope>
    <source>
        <strain evidence="1 2">DSM 27406</strain>
    </source>
</reference>
<dbReference type="AlphaFoldDB" id="A0A1M7GBQ0"/>
<dbReference type="EMBL" id="FRBL01000006">
    <property type="protein sequence ID" value="SHM13616.1"/>
    <property type="molecule type" value="Genomic_DNA"/>
</dbReference>
<evidence type="ECO:0000313" key="1">
    <source>
        <dbReference type="EMBL" id="SHM13616.1"/>
    </source>
</evidence>
<protein>
    <recommendedName>
        <fullName evidence="3">Collagen triple helix repeat-containing protein</fullName>
    </recommendedName>
</protein>
<accession>A0A1M7GBQ0</accession>
<gene>
    <name evidence="1" type="ORF">SAMN05444266_106488</name>
</gene>
<evidence type="ECO:0008006" key="3">
    <source>
        <dbReference type="Google" id="ProtNLM"/>
    </source>
</evidence>